<dbReference type="EC" id="2.3.-.-" evidence="2"/>
<dbReference type="Proteomes" id="UP001595817">
    <property type="component" value="Unassembled WGS sequence"/>
</dbReference>
<dbReference type="PROSITE" id="PS51186">
    <property type="entry name" value="GNAT"/>
    <property type="match status" value="1"/>
</dbReference>
<dbReference type="RefSeq" id="WP_378151253.1">
    <property type="nucleotide sequence ID" value="NZ_JBHSEC010000001.1"/>
</dbReference>
<feature type="domain" description="N-acetyltransferase" evidence="1">
    <location>
        <begin position="1"/>
        <end position="142"/>
    </location>
</feature>
<keyword evidence="3" id="KW-1185">Reference proteome</keyword>
<dbReference type="CDD" id="cd04301">
    <property type="entry name" value="NAT_SF"/>
    <property type="match status" value="1"/>
</dbReference>
<name>A0ABV8X0C5_9LACT</name>
<evidence type="ECO:0000259" key="1">
    <source>
        <dbReference type="PROSITE" id="PS51186"/>
    </source>
</evidence>
<protein>
    <submittedName>
        <fullName evidence="2">GNAT family N-acetyltransferase</fullName>
        <ecNumber evidence="2">2.3.-.-</ecNumber>
    </submittedName>
</protein>
<dbReference type="EMBL" id="JBHSEC010000001">
    <property type="protein sequence ID" value="MFC4408981.1"/>
    <property type="molecule type" value="Genomic_DNA"/>
</dbReference>
<evidence type="ECO:0000313" key="3">
    <source>
        <dbReference type="Proteomes" id="UP001595817"/>
    </source>
</evidence>
<dbReference type="GO" id="GO:0016746">
    <property type="term" value="F:acyltransferase activity"/>
    <property type="evidence" value="ECO:0007669"/>
    <property type="project" value="UniProtKB-KW"/>
</dbReference>
<accession>A0ABV8X0C5</accession>
<gene>
    <name evidence="2" type="ORF">ACFOZY_00885</name>
</gene>
<evidence type="ECO:0000313" key="2">
    <source>
        <dbReference type="EMBL" id="MFC4408981.1"/>
    </source>
</evidence>
<keyword evidence="2" id="KW-0808">Transferase</keyword>
<dbReference type="InterPro" id="IPR016181">
    <property type="entry name" value="Acyl_CoA_acyltransferase"/>
</dbReference>
<comment type="caution">
    <text evidence="2">The sequence shown here is derived from an EMBL/GenBank/DDBJ whole genome shotgun (WGS) entry which is preliminary data.</text>
</comment>
<sequence length="142" mass="16516">MFVKELTEPNEFEQAFPVMVELSDHLSKSEYLKLLTDMRKDGYRLFALYDDQEQIISLAGVAIRTDFFNGTYLWISEFVSRSEARSTGAGSILAEYLEQFAQSEGCEKIVLYSGISRERAHHFWESRRGFERRGIVFKKPLL</sequence>
<keyword evidence="2" id="KW-0012">Acyltransferase</keyword>
<dbReference type="InterPro" id="IPR000182">
    <property type="entry name" value="GNAT_dom"/>
</dbReference>
<dbReference type="SUPFAM" id="SSF55729">
    <property type="entry name" value="Acyl-CoA N-acyltransferases (Nat)"/>
    <property type="match status" value="1"/>
</dbReference>
<dbReference type="Pfam" id="PF00583">
    <property type="entry name" value="Acetyltransf_1"/>
    <property type="match status" value="1"/>
</dbReference>
<proteinExistence type="predicted"/>
<organism evidence="2 3">
    <name type="scientific">Chungangia koreensis</name>
    <dbReference type="NCBI Taxonomy" id="752657"/>
    <lineage>
        <taxon>Bacteria</taxon>
        <taxon>Bacillati</taxon>
        <taxon>Bacillota</taxon>
        <taxon>Bacilli</taxon>
        <taxon>Lactobacillales</taxon>
        <taxon>Chungangia</taxon>
    </lineage>
</organism>
<dbReference type="Gene3D" id="3.40.630.30">
    <property type="match status" value="1"/>
</dbReference>
<reference evidence="3" key="1">
    <citation type="journal article" date="2019" name="Int. J. Syst. Evol. Microbiol.">
        <title>The Global Catalogue of Microorganisms (GCM) 10K type strain sequencing project: providing services to taxonomists for standard genome sequencing and annotation.</title>
        <authorList>
            <consortium name="The Broad Institute Genomics Platform"/>
            <consortium name="The Broad Institute Genome Sequencing Center for Infectious Disease"/>
            <person name="Wu L."/>
            <person name="Ma J."/>
        </authorList>
    </citation>
    <scope>NUCLEOTIDE SEQUENCE [LARGE SCALE GENOMIC DNA]</scope>
    <source>
        <strain evidence="3">CCUG 59778</strain>
    </source>
</reference>